<dbReference type="CDD" id="cd04847">
    <property type="entry name" value="Peptidases_S8_Subtilisin_like_2"/>
    <property type="match status" value="1"/>
</dbReference>
<evidence type="ECO:0000313" key="2">
    <source>
        <dbReference type="EMBL" id="MBB5346154.1"/>
    </source>
</evidence>
<protein>
    <recommendedName>
        <fullName evidence="1">Peptidase S8/S53 domain-containing protein</fullName>
    </recommendedName>
</protein>
<sequence>MSREFSAAYDAARQRVGAQLANARRKRPGVYVEVQSLPGRPMPELVWMTKGVRLGAVRPAAEESQIASLFVPDSAKEFFGEKLHAYTNKETAMGNIPQREKFEALGAIRPASVSSLWTDRRALTEDATKVLWWECWTWKDQTNELHSIAEQIGFTISDRTLTFPDITIVPIHGTREQLQVLIDNTSAVEQLRYASDSPVFFTTTVQREQLPWVDDLVGRLSLHNEDSPAICLLDTGVARAHPLIGGSLADRDCLAVVEGWGSDDTSPLGHGTNMAGSILFSDLTQPLIGSGAVEIPFILESVKVIPPPAFPPNGPDTYGAITQSGVSEAEINAPHRKRAFCMAITNEDVSGEVPSSWSAALDQICAGSMHGDDALGNERRLFFVSAGNIRDTALPDEVEVPGEFPIEDPAQSWNALSVGGFTNKSEIHQDETDYFEWTPFAEAGSLSPFSRVSTDWEHSRTPIKPEIVFEAGNRALSPNESELLSGLSSLSLLTTAKDFLDEPLTTFWATSPATAQAAGMAGRLMSADDDWWPETIRALMVHSAAWTPWMNARMDEAATKMDKAQLARHFGYGVPSLEKAIASAQNDLCMISQAELQPFFRETTEKHGKNVTSDPKLFELHVYDLPWPISVLQNLGAEDVRLRVTLSYFVEPNLGEMTPVMPNRYRSCGLRFQMRRVGETEADFIMRLNALARDADANVLPAQPDPDWHFGNQMISAGSLHSDVWTGSAASLALRNRIAIIPVGGWWKELKKEKKYGSSIRYSLIISITSKNNEALLYSEIKQLIQTPIAVEV</sequence>
<dbReference type="EMBL" id="JACHDZ010000010">
    <property type="protein sequence ID" value="MBB5346154.1"/>
    <property type="molecule type" value="Genomic_DNA"/>
</dbReference>
<comment type="caution">
    <text evidence="2">The sequence shown here is derived from an EMBL/GenBank/DDBJ whole genome shotgun (WGS) entry which is preliminary data.</text>
</comment>
<dbReference type="Proteomes" id="UP000569092">
    <property type="component" value="Unassembled WGS sequence"/>
</dbReference>
<reference evidence="2 3" key="1">
    <citation type="submission" date="2020-08" db="EMBL/GenBank/DDBJ databases">
        <title>Genomic Encyclopedia of Type Strains, Phase IV (KMG-V): Genome sequencing to study the core and pangenomes of soil and plant-associated prokaryotes.</title>
        <authorList>
            <person name="Whitman W."/>
        </authorList>
    </citation>
    <scope>NUCLEOTIDE SEQUENCE [LARGE SCALE GENOMIC DNA]</scope>
    <source>
        <strain evidence="2 3">M8US30</strain>
    </source>
</reference>
<dbReference type="InterPro" id="IPR000209">
    <property type="entry name" value="Peptidase_S8/S53_dom"/>
</dbReference>
<gene>
    <name evidence="2" type="ORF">HDF10_004164</name>
</gene>
<dbReference type="GO" id="GO:0006508">
    <property type="term" value="P:proteolysis"/>
    <property type="evidence" value="ECO:0007669"/>
    <property type="project" value="InterPro"/>
</dbReference>
<dbReference type="InterPro" id="IPR036852">
    <property type="entry name" value="Peptidase_S8/S53_dom_sf"/>
</dbReference>
<dbReference type="AlphaFoldDB" id="A0A7W8JE27"/>
<proteinExistence type="predicted"/>
<feature type="domain" description="Peptidase S8/S53" evidence="1">
    <location>
        <begin position="228"/>
        <end position="573"/>
    </location>
</feature>
<evidence type="ECO:0000259" key="1">
    <source>
        <dbReference type="Pfam" id="PF00082"/>
    </source>
</evidence>
<dbReference type="InterPro" id="IPR034074">
    <property type="entry name" value="Y4bN_pept_dom"/>
</dbReference>
<accession>A0A7W8JE27</accession>
<organism evidence="2 3">
    <name type="scientific">Tunturiibacter lichenicola</name>
    <dbReference type="NCBI Taxonomy" id="2051959"/>
    <lineage>
        <taxon>Bacteria</taxon>
        <taxon>Pseudomonadati</taxon>
        <taxon>Acidobacteriota</taxon>
        <taxon>Terriglobia</taxon>
        <taxon>Terriglobales</taxon>
        <taxon>Acidobacteriaceae</taxon>
        <taxon>Tunturiibacter</taxon>
    </lineage>
</organism>
<evidence type="ECO:0000313" key="3">
    <source>
        <dbReference type="Proteomes" id="UP000569092"/>
    </source>
</evidence>
<dbReference type="Pfam" id="PF00082">
    <property type="entry name" value="Peptidase_S8"/>
    <property type="match status" value="1"/>
</dbReference>
<dbReference type="GO" id="GO:0004252">
    <property type="term" value="F:serine-type endopeptidase activity"/>
    <property type="evidence" value="ECO:0007669"/>
    <property type="project" value="InterPro"/>
</dbReference>
<dbReference type="Gene3D" id="3.40.50.200">
    <property type="entry name" value="Peptidase S8/S53 domain"/>
    <property type="match status" value="1"/>
</dbReference>
<dbReference type="SUPFAM" id="SSF52743">
    <property type="entry name" value="Subtilisin-like"/>
    <property type="match status" value="1"/>
</dbReference>
<name>A0A7W8JE27_9BACT</name>